<keyword evidence="2" id="KW-1185">Reference proteome</keyword>
<comment type="caution">
    <text evidence="1">The sequence shown here is derived from an EMBL/GenBank/DDBJ whole genome shotgun (WGS) entry which is preliminary data.</text>
</comment>
<reference evidence="1 2" key="1">
    <citation type="submission" date="2022-01" db="EMBL/GenBank/DDBJ databases">
        <authorList>
            <person name="Xiong W."/>
            <person name="Schranz E."/>
        </authorList>
    </citation>
    <scope>NUCLEOTIDE SEQUENCE [LARGE SCALE GENOMIC DNA]</scope>
</reference>
<organism evidence="1 2">
    <name type="scientific">Lactuca virosa</name>
    <dbReference type="NCBI Taxonomy" id="75947"/>
    <lineage>
        <taxon>Eukaryota</taxon>
        <taxon>Viridiplantae</taxon>
        <taxon>Streptophyta</taxon>
        <taxon>Embryophyta</taxon>
        <taxon>Tracheophyta</taxon>
        <taxon>Spermatophyta</taxon>
        <taxon>Magnoliopsida</taxon>
        <taxon>eudicotyledons</taxon>
        <taxon>Gunneridae</taxon>
        <taxon>Pentapetalae</taxon>
        <taxon>asterids</taxon>
        <taxon>campanulids</taxon>
        <taxon>Asterales</taxon>
        <taxon>Asteraceae</taxon>
        <taxon>Cichorioideae</taxon>
        <taxon>Cichorieae</taxon>
        <taxon>Lactucinae</taxon>
        <taxon>Lactuca</taxon>
    </lineage>
</organism>
<accession>A0AAU9N1M6</accession>
<dbReference type="Proteomes" id="UP001157418">
    <property type="component" value="Unassembled WGS sequence"/>
</dbReference>
<dbReference type="EMBL" id="CAKMRJ010003334">
    <property type="protein sequence ID" value="CAH1432807.1"/>
    <property type="molecule type" value="Genomic_DNA"/>
</dbReference>
<protein>
    <submittedName>
        <fullName evidence="1">Uncharacterized protein</fullName>
    </submittedName>
</protein>
<sequence length="225" mass="25639">MAKFGTSSKKPVALSQPKAFYKTTSCNLQAVLDTSLYDVVLAPMIEPLKGHPLSVPLIISTNKVPFEYLVRAHDTASFDNKLDRVELELINGDTVYLKKHIFLESNGLPREVIFSCYKTPSTTKIFRKLLSIGHKAPLENNSHFKKTKLPIAWNFLVLLIIHCLTEKTGETGQLSTVWLQILWGIITGRPVDYVTYIRNDFKEYIGMKNMEIPHTHFWAVFLESL</sequence>
<dbReference type="AlphaFoldDB" id="A0AAU9N1M6"/>
<evidence type="ECO:0000313" key="2">
    <source>
        <dbReference type="Proteomes" id="UP001157418"/>
    </source>
</evidence>
<gene>
    <name evidence="1" type="ORF">LVIROSA_LOCUS19432</name>
</gene>
<evidence type="ECO:0000313" key="1">
    <source>
        <dbReference type="EMBL" id="CAH1432807.1"/>
    </source>
</evidence>
<name>A0AAU9N1M6_9ASTR</name>
<proteinExistence type="predicted"/>